<keyword evidence="6" id="KW-1185">Reference proteome</keyword>
<keyword evidence="2" id="KW-0697">Rotamase</keyword>
<evidence type="ECO:0000259" key="4">
    <source>
        <dbReference type="PROSITE" id="PS50072"/>
    </source>
</evidence>
<organism evidence="5 6">
    <name type="scientific">Tessaracoccus oleiagri</name>
    <dbReference type="NCBI Taxonomy" id="686624"/>
    <lineage>
        <taxon>Bacteria</taxon>
        <taxon>Bacillati</taxon>
        <taxon>Actinomycetota</taxon>
        <taxon>Actinomycetes</taxon>
        <taxon>Propionibacteriales</taxon>
        <taxon>Propionibacteriaceae</taxon>
        <taxon>Tessaracoccus</taxon>
    </lineage>
</organism>
<dbReference type="InterPro" id="IPR002130">
    <property type="entry name" value="Cyclophilin-type_PPIase_dom"/>
</dbReference>
<dbReference type="CDD" id="cd00317">
    <property type="entry name" value="cyclophilin"/>
    <property type="match status" value="1"/>
</dbReference>
<proteinExistence type="inferred from homology"/>
<dbReference type="RefSeq" id="WP_093252572.1">
    <property type="nucleotide sequence ID" value="NZ_FNGP01000004.1"/>
</dbReference>
<feature type="chain" id="PRO_5039756334" description="Peptidyl-prolyl cis-trans isomerase" evidence="2">
    <location>
        <begin position="23"/>
        <end position="218"/>
    </location>
</feature>
<accession>A0A1G9M0T4</accession>
<dbReference type="PANTHER" id="PTHR45625">
    <property type="entry name" value="PEPTIDYL-PROLYL CIS-TRANS ISOMERASE-RELATED"/>
    <property type="match status" value="1"/>
</dbReference>
<dbReference type="EMBL" id="FNGP01000004">
    <property type="protein sequence ID" value="SDL67581.1"/>
    <property type="molecule type" value="Genomic_DNA"/>
</dbReference>
<evidence type="ECO:0000256" key="3">
    <source>
        <dbReference type="SAM" id="MobiDB-lite"/>
    </source>
</evidence>
<keyword evidence="2 5" id="KW-0413">Isomerase</keyword>
<dbReference type="PRINTS" id="PR00153">
    <property type="entry name" value="CSAPPISMRASE"/>
</dbReference>
<dbReference type="InterPro" id="IPR044666">
    <property type="entry name" value="Cyclophilin_A-like"/>
</dbReference>
<dbReference type="PROSITE" id="PS50072">
    <property type="entry name" value="CSA_PPIASE_2"/>
    <property type="match status" value="1"/>
</dbReference>
<comment type="similarity">
    <text evidence="2">Belongs to the cyclophilin-type PPIase family.</text>
</comment>
<feature type="domain" description="PPIase cyclophilin-type" evidence="4">
    <location>
        <begin position="73"/>
        <end position="217"/>
    </location>
</feature>
<evidence type="ECO:0000313" key="6">
    <source>
        <dbReference type="Proteomes" id="UP000199475"/>
    </source>
</evidence>
<dbReference type="EC" id="5.2.1.8" evidence="2"/>
<gene>
    <name evidence="5" type="ORF">SAMN04488242_2436</name>
</gene>
<dbReference type="OrthoDB" id="5507614at2"/>
<dbReference type="GO" id="GO:0003755">
    <property type="term" value="F:peptidyl-prolyl cis-trans isomerase activity"/>
    <property type="evidence" value="ECO:0007669"/>
    <property type="project" value="UniProtKB-UniRule"/>
</dbReference>
<protein>
    <recommendedName>
        <fullName evidence="2">Peptidyl-prolyl cis-trans isomerase</fullName>
        <shortName evidence="2">PPIase</shortName>
        <ecNumber evidence="2">5.2.1.8</ecNumber>
    </recommendedName>
</protein>
<name>A0A1G9M0T4_9ACTN</name>
<feature type="signal peptide" evidence="2">
    <location>
        <begin position="1"/>
        <end position="22"/>
    </location>
</feature>
<dbReference type="PANTHER" id="PTHR45625:SF3">
    <property type="entry name" value="PEPTIDYL-PROLYL CIS-TRANS ISOMERASE B-RELATED"/>
    <property type="match status" value="1"/>
</dbReference>
<comment type="catalytic activity">
    <reaction evidence="2">
        <text>[protein]-peptidylproline (omega=180) = [protein]-peptidylproline (omega=0)</text>
        <dbReference type="Rhea" id="RHEA:16237"/>
        <dbReference type="Rhea" id="RHEA-COMP:10747"/>
        <dbReference type="Rhea" id="RHEA-COMP:10748"/>
        <dbReference type="ChEBI" id="CHEBI:83833"/>
        <dbReference type="ChEBI" id="CHEBI:83834"/>
        <dbReference type="EC" id="5.2.1.8"/>
    </reaction>
</comment>
<feature type="region of interest" description="Disordered" evidence="3">
    <location>
        <begin position="24"/>
        <end position="62"/>
    </location>
</feature>
<dbReference type="Proteomes" id="UP000199475">
    <property type="component" value="Unassembled WGS sequence"/>
</dbReference>
<dbReference type="STRING" id="686624.SAMN04488242_2436"/>
<dbReference type="InterPro" id="IPR029000">
    <property type="entry name" value="Cyclophilin-like_dom_sf"/>
</dbReference>
<dbReference type="Gene3D" id="2.40.100.10">
    <property type="entry name" value="Cyclophilin-like"/>
    <property type="match status" value="1"/>
</dbReference>
<dbReference type="AlphaFoldDB" id="A0A1G9M0T4"/>
<evidence type="ECO:0000256" key="1">
    <source>
        <dbReference type="ARBA" id="ARBA00002388"/>
    </source>
</evidence>
<reference evidence="5 6" key="1">
    <citation type="submission" date="2016-10" db="EMBL/GenBank/DDBJ databases">
        <authorList>
            <person name="de Groot N.N."/>
        </authorList>
    </citation>
    <scope>NUCLEOTIDE SEQUENCE [LARGE SCALE GENOMIC DNA]</scope>
    <source>
        <strain evidence="5 6">CGMCC 1.9159</strain>
    </source>
</reference>
<dbReference type="SUPFAM" id="SSF50891">
    <property type="entry name" value="Cyclophilin-like"/>
    <property type="match status" value="1"/>
</dbReference>
<dbReference type="Pfam" id="PF00160">
    <property type="entry name" value="Pro_isomerase"/>
    <property type="match status" value="1"/>
</dbReference>
<evidence type="ECO:0000256" key="2">
    <source>
        <dbReference type="RuleBase" id="RU363019"/>
    </source>
</evidence>
<sequence>MNQPAVLVAALLTLTLSACSDANDSSGIGAEPASRAASCEYPEDGQPVKPVDPPPSTDVANKGTTTATLQLTAGDIEITLDREKAPCAVNSFLSLAQQGYFDGTDCHRLTDYGIFILQCGDPSATGRGGPGYVFADEVSDDLEYTSGTVAMANRGPDTNGSQFFLVWDDSQLDPAYTVFGQMDEAGLDVVRGIAAQGVDAGDGTSPIAEARIEGVTVG</sequence>
<keyword evidence="2" id="KW-0732">Signal</keyword>
<comment type="function">
    <text evidence="1 2">PPIases accelerate the folding of proteins. It catalyzes the cis-trans isomerization of proline imidic peptide bonds in oligopeptides.</text>
</comment>
<evidence type="ECO:0000313" key="5">
    <source>
        <dbReference type="EMBL" id="SDL67581.1"/>
    </source>
</evidence>